<gene>
    <name evidence="9" type="ORF">P153DRAFT_339634</name>
</gene>
<evidence type="ECO:0000313" key="9">
    <source>
        <dbReference type="EMBL" id="KAF2130099.1"/>
    </source>
</evidence>
<dbReference type="OrthoDB" id="418595at2759"/>
<dbReference type="Gene3D" id="1.20.1540.10">
    <property type="entry name" value="Rhomboid-like"/>
    <property type="match status" value="1"/>
</dbReference>
<reference evidence="9" key="1">
    <citation type="journal article" date="2020" name="Stud. Mycol.">
        <title>101 Dothideomycetes genomes: a test case for predicting lifestyles and emergence of pathogens.</title>
        <authorList>
            <person name="Haridas S."/>
            <person name="Albert R."/>
            <person name="Binder M."/>
            <person name="Bloem J."/>
            <person name="Labutti K."/>
            <person name="Salamov A."/>
            <person name="Andreopoulos B."/>
            <person name="Baker S."/>
            <person name="Barry K."/>
            <person name="Bills G."/>
            <person name="Bluhm B."/>
            <person name="Cannon C."/>
            <person name="Castanera R."/>
            <person name="Culley D."/>
            <person name="Daum C."/>
            <person name="Ezra D."/>
            <person name="Gonzalez J."/>
            <person name="Henrissat B."/>
            <person name="Kuo A."/>
            <person name="Liang C."/>
            <person name="Lipzen A."/>
            <person name="Lutzoni F."/>
            <person name="Magnuson J."/>
            <person name="Mondo S."/>
            <person name="Nolan M."/>
            <person name="Ohm R."/>
            <person name="Pangilinan J."/>
            <person name="Park H.-J."/>
            <person name="Ramirez L."/>
            <person name="Alfaro M."/>
            <person name="Sun H."/>
            <person name="Tritt A."/>
            <person name="Yoshinaga Y."/>
            <person name="Zwiers L.-H."/>
            <person name="Turgeon B."/>
            <person name="Goodwin S."/>
            <person name="Spatafora J."/>
            <person name="Crous P."/>
            <person name="Grigoriev I."/>
        </authorList>
    </citation>
    <scope>NUCLEOTIDE SEQUENCE</scope>
    <source>
        <strain evidence="9">CBS 119687</strain>
    </source>
</reference>
<evidence type="ECO:0000259" key="8">
    <source>
        <dbReference type="Pfam" id="PF01694"/>
    </source>
</evidence>
<feature type="transmembrane region" description="Helical" evidence="7">
    <location>
        <begin position="114"/>
        <end position="137"/>
    </location>
</feature>
<feature type="transmembrane region" description="Helical" evidence="7">
    <location>
        <begin position="149"/>
        <end position="168"/>
    </location>
</feature>
<comment type="subcellular location">
    <subcellularLocation>
        <location evidence="1">Membrane</location>
        <topology evidence="1">Multi-pass membrane protein</topology>
    </subcellularLocation>
</comment>
<dbReference type="GO" id="GO:0004252">
    <property type="term" value="F:serine-type endopeptidase activity"/>
    <property type="evidence" value="ECO:0007669"/>
    <property type="project" value="InterPro"/>
</dbReference>
<dbReference type="InterPro" id="IPR022764">
    <property type="entry name" value="Peptidase_S54_rhomboid_dom"/>
</dbReference>
<evidence type="ECO:0000313" key="10">
    <source>
        <dbReference type="Proteomes" id="UP000799771"/>
    </source>
</evidence>
<feature type="domain" description="Peptidase S54 rhomboid" evidence="8">
    <location>
        <begin position="112"/>
        <end position="263"/>
    </location>
</feature>
<sequence>MSSLFRLARAFRPRTTPSTFFHSNTALGRTQNLKHARFYTPRTPPPRIPIPTPTTNPVAAKQTIIYALLGINTTIYGYSIYANALAEQNYPAKMYAFIHNMTLNLNAFRDEKRYWTALTATFTHLSLTHFACNMFVFYTMGQFLVRLPIITPARFLIIVFGSGLLGSAGYLQNRARKVPAGAYDRSRGVGFSGALMGITTVAACFYPHAQMMLMGVIPMPLWVLTLGFAAVDGYFLNDETSRIGHAGHLGGMAFGAAYYLIRLRGLRI</sequence>
<name>A0A6A6AE06_9PLEO</name>
<dbReference type="GO" id="GO:0016020">
    <property type="term" value="C:membrane"/>
    <property type="evidence" value="ECO:0007669"/>
    <property type="project" value="UniProtKB-SubCell"/>
</dbReference>
<feature type="transmembrane region" description="Helical" evidence="7">
    <location>
        <begin position="63"/>
        <end position="81"/>
    </location>
</feature>
<evidence type="ECO:0000256" key="1">
    <source>
        <dbReference type="ARBA" id="ARBA00004141"/>
    </source>
</evidence>
<accession>A0A6A6AE06</accession>
<organism evidence="9 10">
    <name type="scientific">Dothidotthia symphoricarpi CBS 119687</name>
    <dbReference type="NCBI Taxonomy" id="1392245"/>
    <lineage>
        <taxon>Eukaryota</taxon>
        <taxon>Fungi</taxon>
        <taxon>Dikarya</taxon>
        <taxon>Ascomycota</taxon>
        <taxon>Pezizomycotina</taxon>
        <taxon>Dothideomycetes</taxon>
        <taxon>Pleosporomycetidae</taxon>
        <taxon>Pleosporales</taxon>
        <taxon>Dothidotthiaceae</taxon>
        <taxon>Dothidotthia</taxon>
    </lineage>
</organism>
<dbReference type="InterPro" id="IPR050925">
    <property type="entry name" value="Rhomboid_protease_S54"/>
</dbReference>
<evidence type="ECO:0000256" key="3">
    <source>
        <dbReference type="ARBA" id="ARBA00022692"/>
    </source>
</evidence>
<dbReference type="Pfam" id="PF01694">
    <property type="entry name" value="Rhomboid"/>
    <property type="match status" value="1"/>
</dbReference>
<keyword evidence="5 7" id="KW-1133">Transmembrane helix</keyword>
<dbReference type="InterPro" id="IPR035952">
    <property type="entry name" value="Rhomboid-like_sf"/>
</dbReference>
<comment type="similarity">
    <text evidence="2">Belongs to the peptidase S54 family.</text>
</comment>
<protein>
    <recommendedName>
        <fullName evidence="8">Peptidase S54 rhomboid domain-containing protein</fullName>
    </recommendedName>
</protein>
<dbReference type="GeneID" id="54406267"/>
<feature type="transmembrane region" description="Helical" evidence="7">
    <location>
        <begin position="188"/>
        <end position="206"/>
    </location>
</feature>
<evidence type="ECO:0000256" key="4">
    <source>
        <dbReference type="ARBA" id="ARBA00022801"/>
    </source>
</evidence>
<dbReference type="PANTHER" id="PTHR43731">
    <property type="entry name" value="RHOMBOID PROTEASE"/>
    <property type="match status" value="1"/>
</dbReference>
<dbReference type="PANTHER" id="PTHR43731:SF14">
    <property type="entry name" value="PRESENILIN-ASSOCIATED RHOMBOID-LIKE PROTEIN, MITOCHONDRIAL"/>
    <property type="match status" value="1"/>
</dbReference>
<feature type="transmembrane region" description="Helical" evidence="7">
    <location>
        <begin position="213"/>
        <end position="231"/>
    </location>
</feature>
<keyword evidence="6 7" id="KW-0472">Membrane</keyword>
<keyword evidence="10" id="KW-1185">Reference proteome</keyword>
<evidence type="ECO:0000256" key="2">
    <source>
        <dbReference type="ARBA" id="ARBA00009045"/>
    </source>
</evidence>
<feature type="transmembrane region" description="Helical" evidence="7">
    <location>
        <begin position="243"/>
        <end position="261"/>
    </location>
</feature>
<evidence type="ECO:0000256" key="7">
    <source>
        <dbReference type="SAM" id="Phobius"/>
    </source>
</evidence>
<dbReference type="SUPFAM" id="SSF144091">
    <property type="entry name" value="Rhomboid-like"/>
    <property type="match status" value="1"/>
</dbReference>
<keyword evidence="3 7" id="KW-0812">Transmembrane</keyword>
<evidence type="ECO:0000256" key="5">
    <source>
        <dbReference type="ARBA" id="ARBA00022989"/>
    </source>
</evidence>
<evidence type="ECO:0000256" key="6">
    <source>
        <dbReference type="ARBA" id="ARBA00023136"/>
    </source>
</evidence>
<dbReference type="Proteomes" id="UP000799771">
    <property type="component" value="Unassembled WGS sequence"/>
</dbReference>
<dbReference type="AlphaFoldDB" id="A0A6A6AE06"/>
<keyword evidence="4" id="KW-0378">Hydrolase</keyword>
<dbReference type="RefSeq" id="XP_033524486.1">
    <property type="nucleotide sequence ID" value="XM_033665835.1"/>
</dbReference>
<dbReference type="EMBL" id="ML977505">
    <property type="protein sequence ID" value="KAF2130099.1"/>
    <property type="molecule type" value="Genomic_DNA"/>
</dbReference>
<proteinExistence type="inferred from homology"/>